<protein>
    <submittedName>
        <fullName evidence="1">Uncharacterized protein</fullName>
    </submittedName>
</protein>
<evidence type="ECO:0000313" key="1">
    <source>
        <dbReference type="EMBL" id="AYV77776.1"/>
    </source>
</evidence>
<gene>
    <name evidence="1" type="ORF">Edafosvirus1_107</name>
</gene>
<dbReference type="EMBL" id="MK072066">
    <property type="protein sequence ID" value="AYV77776.1"/>
    <property type="molecule type" value="Genomic_DNA"/>
</dbReference>
<sequence length="189" mass="22148">MGHSTFYCIICGASLTSYVILCEEDDEVMQDKYPEERKKMDQQVKWFGNNIGIDINDNVYSLGSDDEQLGEFDIKNPHPTTEKFDILPNVKYEKKINKGSFYGIVCHKTCYELLQNNLGYELKYSNVKNQYGGYNKLKNINYTLIDQYCGQDFDYRKIVEDDNVWLIDEPTKDNQNGKRILKDWNEITV</sequence>
<reference evidence="1" key="1">
    <citation type="submission" date="2018-10" db="EMBL/GenBank/DDBJ databases">
        <title>Hidden diversity of soil giant viruses.</title>
        <authorList>
            <person name="Schulz F."/>
            <person name="Alteio L."/>
            <person name="Goudeau D."/>
            <person name="Ryan E.M."/>
            <person name="Malmstrom R.R."/>
            <person name="Blanchard J."/>
            <person name="Woyke T."/>
        </authorList>
    </citation>
    <scope>NUCLEOTIDE SEQUENCE</scope>
    <source>
        <strain evidence="1">EDV1</strain>
    </source>
</reference>
<name>A0A3G4ZSA8_9VIRU</name>
<accession>A0A3G4ZSA8</accession>
<organism evidence="1">
    <name type="scientific">Edafosvirus sp</name>
    <dbReference type="NCBI Taxonomy" id="2487765"/>
    <lineage>
        <taxon>Viruses</taxon>
        <taxon>Varidnaviria</taxon>
        <taxon>Bamfordvirae</taxon>
        <taxon>Nucleocytoviricota</taxon>
        <taxon>Megaviricetes</taxon>
        <taxon>Imitervirales</taxon>
        <taxon>Mimiviridae</taxon>
        <taxon>Klosneuvirinae</taxon>
    </lineage>
</organism>
<proteinExistence type="predicted"/>